<protein>
    <recommendedName>
        <fullName evidence="4">SAP30-binding protein</fullName>
    </recommendedName>
</protein>
<evidence type="ECO:0000313" key="2">
    <source>
        <dbReference type="EMBL" id="KAF5938202.1"/>
    </source>
</evidence>
<accession>A0A7J7GBX2</accession>
<proteinExistence type="predicted"/>
<comment type="caution">
    <text evidence="2">The sequence shown here is derived from an EMBL/GenBank/DDBJ whole genome shotgun (WGS) entry which is preliminary data.</text>
</comment>
<reference evidence="3" key="1">
    <citation type="journal article" date="2020" name="Nat. Commun.">
        <title>Genome assembly of wild tea tree DASZ reveals pedigree and selection history of tea varieties.</title>
        <authorList>
            <person name="Zhang W."/>
            <person name="Zhang Y."/>
            <person name="Qiu H."/>
            <person name="Guo Y."/>
            <person name="Wan H."/>
            <person name="Zhang X."/>
            <person name="Scossa F."/>
            <person name="Alseekh S."/>
            <person name="Zhang Q."/>
            <person name="Wang P."/>
            <person name="Xu L."/>
            <person name="Schmidt M.H."/>
            <person name="Jia X."/>
            <person name="Li D."/>
            <person name="Zhu A."/>
            <person name="Guo F."/>
            <person name="Chen W."/>
            <person name="Ni D."/>
            <person name="Usadel B."/>
            <person name="Fernie A.R."/>
            <person name="Wen W."/>
        </authorList>
    </citation>
    <scope>NUCLEOTIDE SEQUENCE [LARGE SCALE GENOMIC DNA]</scope>
    <source>
        <strain evidence="3">cv. G240</strain>
    </source>
</reference>
<organism evidence="2 3">
    <name type="scientific">Camellia sinensis</name>
    <name type="common">Tea plant</name>
    <name type="synonym">Thea sinensis</name>
    <dbReference type="NCBI Taxonomy" id="4442"/>
    <lineage>
        <taxon>Eukaryota</taxon>
        <taxon>Viridiplantae</taxon>
        <taxon>Streptophyta</taxon>
        <taxon>Embryophyta</taxon>
        <taxon>Tracheophyta</taxon>
        <taxon>Spermatophyta</taxon>
        <taxon>Magnoliopsida</taxon>
        <taxon>eudicotyledons</taxon>
        <taxon>Gunneridae</taxon>
        <taxon>Pentapetalae</taxon>
        <taxon>asterids</taxon>
        <taxon>Ericales</taxon>
        <taxon>Theaceae</taxon>
        <taxon>Camellia</taxon>
    </lineage>
</organism>
<feature type="compositionally biased region" description="Basic and acidic residues" evidence="1">
    <location>
        <begin position="28"/>
        <end position="60"/>
    </location>
</feature>
<dbReference type="EMBL" id="JACBKZ010000012">
    <property type="protein sequence ID" value="KAF5938202.1"/>
    <property type="molecule type" value="Genomic_DNA"/>
</dbReference>
<dbReference type="Proteomes" id="UP000593564">
    <property type="component" value="Unassembled WGS sequence"/>
</dbReference>
<evidence type="ECO:0008006" key="4">
    <source>
        <dbReference type="Google" id="ProtNLM"/>
    </source>
</evidence>
<dbReference type="PANTHER" id="PTHR13464:SF0">
    <property type="entry name" value="SAP30-BINDING PROTEIN"/>
    <property type="match status" value="1"/>
</dbReference>
<dbReference type="InterPro" id="IPR012479">
    <property type="entry name" value="SAP30BP"/>
</dbReference>
<dbReference type="PANTHER" id="PTHR13464">
    <property type="entry name" value="TRANSCRIPTIONAL REGULATOR PROTEIN HCNGP"/>
    <property type="match status" value="1"/>
</dbReference>
<sequence>MAARRGESEGINLISSTYSDDDDEMEDMEHLEPPNDDANDNKDLNNEDDSKNNTSEERVVDSANDDTPPLSNDDSTPKPTTNSRPLTPYLSSPPPPQQLVLMESSRTVMHRLTIVDYGHDEVALSPEAEEGEIVGTGAVMISSQLQTTNVDVHEKTPPGTALVVTPSSQATTPQLSEQLDTSESHPMNYAVNESETTVIEETVTVSVEFPKDVDSLDRFLPPPPKAKCSDELQEKINKFLYLKRLGKSYNAEVRNKKEYRNPDFLLHAVTYQDIDQIGSCFSKDVFDPHGYDKSDYYDEIEEVDMKREMERKEQEKKKNQKVEFVTGGTQPGVVAQAPKINIPIPGASTVASGGLHPVPAAVDSVARDGRQNKKSKWDKVDGDRRNLLPPGGQDSVSAAGAHAAFLSAANAGTGYTAFAQQRRREAEEKRSSERKMDRRSSAVYFGIYIYHNKFKHLYKHSSQTNSKITKAKLNKRRLIITFSFQLHANDPIYYLNSTSIWTIYKNNGCNSYLDLEFDESFNSLLFLSNS</sequence>
<evidence type="ECO:0000313" key="3">
    <source>
        <dbReference type="Proteomes" id="UP000593564"/>
    </source>
</evidence>
<dbReference type="GO" id="GO:0006355">
    <property type="term" value="P:regulation of DNA-templated transcription"/>
    <property type="evidence" value="ECO:0007669"/>
    <property type="project" value="InterPro"/>
</dbReference>
<dbReference type="Pfam" id="PF07818">
    <property type="entry name" value="HCNGP"/>
    <property type="match status" value="1"/>
</dbReference>
<keyword evidence="3" id="KW-1185">Reference proteome</keyword>
<name>A0A7J7GBX2_CAMSI</name>
<feature type="compositionally biased region" description="Polar residues" evidence="1">
    <location>
        <begin position="69"/>
        <end position="84"/>
    </location>
</feature>
<feature type="region of interest" description="Disordered" evidence="1">
    <location>
        <begin position="1"/>
        <end position="98"/>
    </location>
</feature>
<evidence type="ECO:0000256" key="1">
    <source>
        <dbReference type="SAM" id="MobiDB-lite"/>
    </source>
</evidence>
<dbReference type="AlphaFoldDB" id="A0A7J7GBX2"/>
<feature type="region of interest" description="Disordered" evidence="1">
    <location>
        <begin position="362"/>
        <end position="395"/>
    </location>
</feature>
<feature type="compositionally biased region" description="Basic and acidic residues" evidence="1">
    <location>
        <begin position="365"/>
        <end position="386"/>
    </location>
</feature>
<reference evidence="2 3" key="2">
    <citation type="submission" date="2020-07" db="EMBL/GenBank/DDBJ databases">
        <title>Genome assembly of wild tea tree DASZ reveals pedigree and selection history of tea varieties.</title>
        <authorList>
            <person name="Zhang W."/>
        </authorList>
    </citation>
    <scope>NUCLEOTIDE SEQUENCE [LARGE SCALE GENOMIC DNA]</scope>
    <source>
        <strain evidence="3">cv. G240</strain>
        <tissue evidence="2">Leaf</tissue>
    </source>
</reference>
<gene>
    <name evidence="2" type="ORF">HYC85_025708</name>
</gene>
<dbReference type="GO" id="GO:0005634">
    <property type="term" value="C:nucleus"/>
    <property type="evidence" value="ECO:0007669"/>
    <property type="project" value="TreeGrafter"/>
</dbReference>